<keyword evidence="5 6" id="KW-0472">Membrane</keyword>
<evidence type="ECO:0000256" key="2">
    <source>
        <dbReference type="ARBA" id="ARBA00006948"/>
    </source>
</evidence>
<keyword evidence="4 6" id="KW-1133">Transmembrane helix</keyword>
<feature type="transmembrane region" description="Helical" evidence="6">
    <location>
        <begin position="90"/>
        <end position="108"/>
    </location>
</feature>
<sequence>MGTFVGHMVPGCALILLGLWHTFNTIKAYYLKGKANFHSRFWYPFNDFSFKFKYLELILIFCFSIFSITSQVLDFYHFEFSFMLDSLEHATMFLHLAIYAGIALVVELTHIPEVFMWFIGLLAASVFSQELFLLHFHSTDHVGLEGHYHWLLQLIVVVSFVSALAMISFPSSVSAAIVLSVSVLFQGCWFLNMGFILWVPRFVPKGCMVSFVEGGNDMHGAVTCGTNDDFLRARALANLQFSLILAAIMILTSSLCLTLAGKYIARRQSIEYERIHSRGADANQIPMDV</sequence>
<dbReference type="PANTHER" id="PTHR46285">
    <property type="entry name" value="PROTEINASE INHIBITOR I4, SERPIN (DUF716)-RELATED"/>
    <property type="match status" value="1"/>
</dbReference>
<feature type="transmembrane region" description="Helical" evidence="6">
    <location>
        <begin position="176"/>
        <end position="199"/>
    </location>
</feature>
<dbReference type="PANTHER" id="PTHR46285:SF13">
    <property type="entry name" value="OS02G0167775 PROTEIN"/>
    <property type="match status" value="1"/>
</dbReference>
<dbReference type="AlphaFoldDB" id="A0A835H342"/>
<dbReference type="Proteomes" id="UP000631114">
    <property type="component" value="Unassembled WGS sequence"/>
</dbReference>
<comment type="subcellular location">
    <subcellularLocation>
        <location evidence="1">Membrane</location>
        <topology evidence="1">Multi-pass membrane protein</topology>
    </subcellularLocation>
</comment>
<evidence type="ECO:0000313" key="8">
    <source>
        <dbReference type="Proteomes" id="UP000631114"/>
    </source>
</evidence>
<evidence type="ECO:0008006" key="9">
    <source>
        <dbReference type="Google" id="ProtNLM"/>
    </source>
</evidence>
<evidence type="ECO:0000256" key="6">
    <source>
        <dbReference type="SAM" id="Phobius"/>
    </source>
</evidence>
<evidence type="ECO:0000256" key="1">
    <source>
        <dbReference type="ARBA" id="ARBA00004141"/>
    </source>
</evidence>
<evidence type="ECO:0000313" key="7">
    <source>
        <dbReference type="EMBL" id="KAF9590703.1"/>
    </source>
</evidence>
<feature type="transmembrane region" description="Helical" evidence="6">
    <location>
        <begin position="6"/>
        <end position="31"/>
    </location>
</feature>
<protein>
    <recommendedName>
        <fullName evidence="9">Transmembrane protein 45B</fullName>
    </recommendedName>
</protein>
<feature type="transmembrane region" description="Helical" evidence="6">
    <location>
        <begin position="148"/>
        <end position="169"/>
    </location>
</feature>
<dbReference type="OrthoDB" id="551896at2759"/>
<evidence type="ECO:0000256" key="3">
    <source>
        <dbReference type="ARBA" id="ARBA00022692"/>
    </source>
</evidence>
<accession>A0A835H342</accession>
<feature type="transmembrane region" description="Helical" evidence="6">
    <location>
        <begin position="239"/>
        <end position="260"/>
    </location>
</feature>
<name>A0A835H342_9MAGN</name>
<feature type="transmembrane region" description="Helical" evidence="6">
    <location>
        <begin position="52"/>
        <end position="70"/>
    </location>
</feature>
<keyword evidence="3 6" id="KW-0812">Transmembrane</keyword>
<comment type="caution">
    <text evidence="7">The sequence shown here is derived from an EMBL/GenBank/DDBJ whole genome shotgun (WGS) entry which is preliminary data.</text>
</comment>
<gene>
    <name evidence="7" type="ORF">IFM89_036827</name>
</gene>
<evidence type="ECO:0000256" key="4">
    <source>
        <dbReference type="ARBA" id="ARBA00022989"/>
    </source>
</evidence>
<keyword evidence="8" id="KW-1185">Reference proteome</keyword>
<feature type="transmembrane region" description="Helical" evidence="6">
    <location>
        <begin position="115"/>
        <end position="136"/>
    </location>
</feature>
<dbReference type="EMBL" id="JADFTS010000009">
    <property type="protein sequence ID" value="KAF9590703.1"/>
    <property type="molecule type" value="Genomic_DNA"/>
</dbReference>
<organism evidence="7 8">
    <name type="scientific">Coptis chinensis</name>
    <dbReference type="NCBI Taxonomy" id="261450"/>
    <lineage>
        <taxon>Eukaryota</taxon>
        <taxon>Viridiplantae</taxon>
        <taxon>Streptophyta</taxon>
        <taxon>Embryophyta</taxon>
        <taxon>Tracheophyta</taxon>
        <taxon>Spermatophyta</taxon>
        <taxon>Magnoliopsida</taxon>
        <taxon>Ranunculales</taxon>
        <taxon>Ranunculaceae</taxon>
        <taxon>Coptidoideae</taxon>
        <taxon>Coptis</taxon>
    </lineage>
</organism>
<reference evidence="7 8" key="1">
    <citation type="submission" date="2020-10" db="EMBL/GenBank/DDBJ databases">
        <title>The Coptis chinensis genome and diversification of protoberbering-type alkaloids.</title>
        <authorList>
            <person name="Wang B."/>
            <person name="Shu S."/>
            <person name="Song C."/>
            <person name="Liu Y."/>
        </authorList>
    </citation>
    <scope>NUCLEOTIDE SEQUENCE [LARGE SCALE GENOMIC DNA]</scope>
    <source>
        <strain evidence="7">HL-2020</strain>
        <tissue evidence="7">Leaf</tissue>
    </source>
</reference>
<dbReference type="GO" id="GO:0016020">
    <property type="term" value="C:membrane"/>
    <property type="evidence" value="ECO:0007669"/>
    <property type="project" value="UniProtKB-SubCell"/>
</dbReference>
<dbReference type="InterPro" id="IPR006904">
    <property type="entry name" value="DUF716"/>
</dbReference>
<comment type="similarity">
    <text evidence="2">Belongs to the TMEM45 family.</text>
</comment>
<evidence type="ECO:0000256" key="5">
    <source>
        <dbReference type="ARBA" id="ARBA00023136"/>
    </source>
</evidence>
<dbReference type="Pfam" id="PF04819">
    <property type="entry name" value="DUF716"/>
    <property type="match status" value="1"/>
</dbReference>
<proteinExistence type="inferred from homology"/>